<dbReference type="EMBL" id="AP008211">
    <property type="protein sequence ID" value="BAH93188.1"/>
    <property type="molecule type" value="Genomic_DNA"/>
</dbReference>
<feature type="region of interest" description="Disordered" evidence="1">
    <location>
        <begin position="1"/>
        <end position="132"/>
    </location>
</feature>
<feature type="non-terminal residue" evidence="2">
    <location>
        <position position="1"/>
    </location>
</feature>
<gene>
    <name evidence="2" type="ordered locus">Os05g0463800</name>
</gene>
<dbReference type="KEGG" id="dosa:Os05g0463800"/>
<accession>C7J2E1</accession>
<name>C7J2E1_ORYSJ</name>
<organism evidence="2 3">
    <name type="scientific">Oryza sativa subsp. japonica</name>
    <name type="common">Rice</name>
    <dbReference type="NCBI Taxonomy" id="39947"/>
    <lineage>
        <taxon>Eukaryota</taxon>
        <taxon>Viridiplantae</taxon>
        <taxon>Streptophyta</taxon>
        <taxon>Embryophyta</taxon>
        <taxon>Tracheophyta</taxon>
        <taxon>Spermatophyta</taxon>
        <taxon>Magnoliopsida</taxon>
        <taxon>Liliopsida</taxon>
        <taxon>Poales</taxon>
        <taxon>Poaceae</taxon>
        <taxon>BOP clade</taxon>
        <taxon>Oryzoideae</taxon>
        <taxon>Oryzeae</taxon>
        <taxon>Oryzinae</taxon>
        <taxon>Oryza</taxon>
        <taxon>Oryza sativa</taxon>
    </lineage>
</organism>
<evidence type="ECO:0000256" key="1">
    <source>
        <dbReference type="SAM" id="MobiDB-lite"/>
    </source>
</evidence>
<sequence length="132" mass="14000">RRPSRPTGRSPRTPRRPCRSASPSSSPSSPARRAINARGRSARPSTATTCCGRWPRWASRTTSSPSRSTCRSTERCGDSKLTAKAGDGSVKKDVLGSHGGSSSSAQGMGQQAAYNQGMGYMQPQYHNGDVSN</sequence>
<evidence type="ECO:0000313" key="2">
    <source>
        <dbReference type="EMBL" id="BAH93188.1"/>
    </source>
</evidence>
<feature type="compositionally biased region" description="Low complexity" evidence="1">
    <location>
        <begin position="100"/>
        <end position="113"/>
    </location>
</feature>
<reference evidence="3" key="2">
    <citation type="journal article" date="2008" name="Nucleic Acids Res.">
        <title>The rice annotation project database (RAP-DB): 2008 update.</title>
        <authorList>
            <consortium name="The rice annotation project (RAP)"/>
        </authorList>
    </citation>
    <scope>GENOME REANNOTATION</scope>
    <source>
        <strain evidence="3">cv. Nipponbare</strain>
    </source>
</reference>
<feature type="compositionally biased region" description="Low complexity" evidence="1">
    <location>
        <begin position="59"/>
        <end position="71"/>
    </location>
</feature>
<reference evidence="2 3" key="1">
    <citation type="journal article" date="2005" name="Nature">
        <title>The map-based sequence of the rice genome.</title>
        <authorList>
            <consortium name="International rice genome sequencing project (IRGSP)"/>
            <person name="Matsumoto T."/>
            <person name="Wu J."/>
            <person name="Kanamori H."/>
            <person name="Katayose Y."/>
            <person name="Fujisawa M."/>
            <person name="Namiki N."/>
            <person name="Mizuno H."/>
            <person name="Yamamoto K."/>
            <person name="Antonio B.A."/>
            <person name="Baba T."/>
            <person name="Sakata K."/>
            <person name="Nagamura Y."/>
            <person name="Aoki H."/>
            <person name="Arikawa K."/>
            <person name="Arita K."/>
            <person name="Bito T."/>
            <person name="Chiden Y."/>
            <person name="Fujitsuka N."/>
            <person name="Fukunaka R."/>
            <person name="Hamada M."/>
            <person name="Harada C."/>
            <person name="Hayashi A."/>
            <person name="Hijishita S."/>
            <person name="Honda M."/>
            <person name="Hosokawa S."/>
            <person name="Ichikawa Y."/>
            <person name="Idonuma A."/>
            <person name="Iijima M."/>
            <person name="Ikeda M."/>
            <person name="Ikeno M."/>
            <person name="Ito K."/>
            <person name="Ito S."/>
            <person name="Ito T."/>
            <person name="Ito Y."/>
            <person name="Ito Y."/>
            <person name="Iwabuchi A."/>
            <person name="Kamiya K."/>
            <person name="Karasawa W."/>
            <person name="Kurita K."/>
            <person name="Katagiri S."/>
            <person name="Kikuta A."/>
            <person name="Kobayashi H."/>
            <person name="Kobayashi N."/>
            <person name="Machita K."/>
            <person name="Maehara T."/>
            <person name="Masukawa M."/>
            <person name="Mizubayashi T."/>
            <person name="Mukai Y."/>
            <person name="Nagasaki H."/>
            <person name="Nagata Y."/>
            <person name="Naito S."/>
            <person name="Nakashima M."/>
            <person name="Nakama Y."/>
            <person name="Nakamichi Y."/>
            <person name="Nakamura M."/>
            <person name="Meguro A."/>
            <person name="Negishi M."/>
            <person name="Ohta I."/>
            <person name="Ohta T."/>
            <person name="Okamoto M."/>
            <person name="Ono N."/>
            <person name="Saji S."/>
            <person name="Sakaguchi M."/>
            <person name="Sakai K."/>
            <person name="Shibata M."/>
            <person name="Shimokawa T."/>
            <person name="Song J."/>
            <person name="Takazaki Y."/>
            <person name="Terasawa K."/>
            <person name="Tsugane M."/>
            <person name="Tsuji K."/>
            <person name="Ueda S."/>
            <person name="Waki K."/>
            <person name="Yamagata H."/>
            <person name="Yamamoto M."/>
            <person name="Yamamoto S."/>
            <person name="Yamane H."/>
            <person name="Yoshiki S."/>
            <person name="Yoshihara R."/>
            <person name="Yukawa K."/>
            <person name="Zhong H."/>
            <person name="Yano M."/>
            <person name="Yuan Q."/>
            <person name="Ouyang S."/>
            <person name="Liu J."/>
            <person name="Jones K.M."/>
            <person name="Gansberger K."/>
            <person name="Moffat K."/>
            <person name="Hill J."/>
            <person name="Bera J."/>
            <person name="Fadrosh D."/>
            <person name="Jin S."/>
            <person name="Johri S."/>
            <person name="Kim M."/>
            <person name="Overton L."/>
            <person name="Reardon M."/>
            <person name="Tsitrin T."/>
            <person name="Vuong H."/>
            <person name="Weaver B."/>
            <person name="Ciecko A."/>
            <person name="Tallon L."/>
            <person name="Jackson J."/>
            <person name="Pai G."/>
            <person name="Aken S.V."/>
            <person name="Utterback T."/>
            <person name="Reidmuller S."/>
            <person name="Feldblyum T."/>
            <person name="Hsiao J."/>
            <person name="Zismann V."/>
            <person name="Iobst S."/>
            <person name="de Vazeille A.R."/>
            <person name="Buell C.R."/>
            <person name="Ying K."/>
            <person name="Li Y."/>
            <person name="Lu T."/>
            <person name="Huang Y."/>
            <person name="Zhao Q."/>
            <person name="Feng Q."/>
            <person name="Zhang L."/>
            <person name="Zhu J."/>
            <person name="Weng Q."/>
            <person name="Mu J."/>
            <person name="Lu Y."/>
            <person name="Fan D."/>
            <person name="Liu Y."/>
            <person name="Guan J."/>
            <person name="Zhang Y."/>
            <person name="Yu S."/>
            <person name="Liu X."/>
            <person name="Zhang Y."/>
            <person name="Hong G."/>
            <person name="Han B."/>
            <person name="Choisne N."/>
            <person name="Demange N."/>
            <person name="Orjeda G."/>
            <person name="Samain S."/>
            <person name="Cattolico L."/>
            <person name="Pelletier E."/>
            <person name="Couloux A."/>
            <person name="Segurens B."/>
            <person name="Wincker P."/>
            <person name="D'Hont A."/>
            <person name="Scarpelli C."/>
            <person name="Weissenbach J."/>
            <person name="Salanoubat M."/>
            <person name="Quetier F."/>
            <person name="Yu Y."/>
            <person name="Kim H.R."/>
            <person name="Rambo T."/>
            <person name="Currie J."/>
            <person name="Collura K."/>
            <person name="Luo M."/>
            <person name="Yang T."/>
            <person name="Ammiraju J.S.S."/>
            <person name="Engler F."/>
            <person name="Soderlund C."/>
            <person name="Wing R.A."/>
            <person name="Palmer L.E."/>
            <person name="de la Bastide M."/>
            <person name="Spiegel L."/>
            <person name="Nascimento L."/>
            <person name="Zutavern T."/>
            <person name="O'Shaughnessy A."/>
            <person name="Dike S."/>
            <person name="Dedhia N."/>
            <person name="Preston R."/>
            <person name="Balija V."/>
            <person name="McCombie W.R."/>
            <person name="Chow T."/>
            <person name="Chen H."/>
            <person name="Chung M."/>
            <person name="Chen C."/>
            <person name="Shaw J."/>
            <person name="Wu H."/>
            <person name="Hsiao K."/>
            <person name="Chao Y."/>
            <person name="Chu M."/>
            <person name="Cheng C."/>
            <person name="Hour A."/>
            <person name="Lee P."/>
            <person name="Lin S."/>
            <person name="Lin Y."/>
            <person name="Liou J."/>
            <person name="Liu S."/>
            <person name="Hsing Y."/>
            <person name="Raghuvanshi S."/>
            <person name="Mohanty A."/>
            <person name="Bharti A.K."/>
            <person name="Gaur A."/>
            <person name="Gupta V."/>
            <person name="Kumar D."/>
            <person name="Ravi V."/>
            <person name="Vij S."/>
            <person name="Kapur A."/>
            <person name="Khurana P."/>
            <person name="Khurana P."/>
            <person name="Khurana J.P."/>
            <person name="Tyagi A.K."/>
            <person name="Gaikwad K."/>
            <person name="Singh A."/>
            <person name="Dalal V."/>
            <person name="Srivastava S."/>
            <person name="Dixit A."/>
            <person name="Pal A.K."/>
            <person name="Ghazi I.A."/>
            <person name="Yadav M."/>
            <person name="Pandit A."/>
            <person name="Bhargava A."/>
            <person name="Sureshbabu K."/>
            <person name="Batra K."/>
            <person name="Sharma T.R."/>
            <person name="Mohapatra T."/>
            <person name="Singh N.K."/>
            <person name="Messing J."/>
            <person name="Nelson A.B."/>
            <person name="Fuks G."/>
            <person name="Kavchok S."/>
            <person name="Keizer G."/>
            <person name="Linton E."/>
            <person name="Llaca V."/>
            <person name="Song R."/>
            <person name="Tanyolac B."/>
            <person name="Young S."/>
            <person name="Ho-Il K."/>
            <person name="Hahn J.H."/>
            <person name="Sangsakoo G."/>
            <person name="Vanavichit A."/>
            <person name="de Mattos Luiz.A.T."/>
            <person name="Zimmer P.D."/>
            <person name="Malone G."/>
            <person name="Dellagostin O."/>
            <person name="de Oliveira A.C."/>
            <person name="Bevan M."/>
            <person name="Bancroft I."/>
            <person name="Minx P."/>
            <person name="Cordum H."/>
            <person name="Wilson R."/>
            <person name="Cheng Z."/>
            <person name="Jin W."/>
            <person name="Jiang J."/>
            <person name="Leong S.A."/>
            <person name="Iwama H."/>
            <person name="Gojobori T."/>
            <person name="Itoh T."/>
            <person name="Niimura Y."/>
            <person name="Fujii Y."/>
            <person name="Habara T."/>
            <person name="Sakai H."/>
            <person name="Sato Y."/>
            <person name="Wilson G."/>
            <person name="Kumar K."/>
            <person name="McCouch S."/>
            <person name="Juretic N."/>
            <person name="Hoen D."/>
            <person name="Wright S."/>
            <person name="Bruskiewich R."/>
            <person name="Bureau T."/>
            <person name="Miyao A."/>
            <person name="Hirochika H."/>
            <person name="Nishikawa T."/>
            <person name="Kadowaki K."/>
            <person name="Sugiura M."/>
            <person name="Burr B."/>
            <person name="Sasaki T."/>
        </authorList>
    </citation>
    <scope>NUCLEOTIDE SEQUENCE [LARGE SCALE GENOMIC DNA]</scope>
    <source>
        <strain evidence="3">cv. Nipponbare</strain>
    </source>
</reference>
<feature type="compositionally biased region" description="Low complexity" evidence="1">
    <location>
        <begin position="1"/>
        <end position="11"/>
    </location>
</feature>
<evidence type="ECO:0000313" key="3">
    <source>
        <dbReference type="Proteomes" id="UP000000763"/>
    </source>
</evidence>
<dbReference type="AlphaFoldDB" id="C7J2E1"/>
<feature type="compositionally biased region" description="Low complexity" evidence="1">
    <location>
        <begin position="19"/>
        <end position="33"/>
    </location>
</feature>
<proteinExistence type="predicted"/>
<protein>
    <submittedName>
        <fullName evidence="2">Os05g0463800 protein</fullName>
    </submittedName>
</protein>
<dbReference type="Proteomes" id="UP000000763">
    <property type="component" value="Chromosome 5"/>
</dbReference>